<reference evidence="2" key="1">
    <citation type="journal article" date="2019" name="Int. J. Syst. Evol. Microbiol.">
        <title>The Global Catalogue of Microorganisms (GCM) 10K type strain sequencing project: providing services to taxonomists for standard genome sequencing and annotation.</title>
        <authorList>
            <consortium name="The Broad Institute Genomics Platform"/>
            <consortium name="The Broad Institute Genome Sequencing Center for Infectious Disease"/>
            <person name="Wu L."/>
            <person name="Ma J."/>
        </authorList>
    </citation>
    <scope>NUCLEOTIDE SEQUENCE [LARGE SCALE GENOMIC DNA]</scope>
    <source>
        <strain evidence="2">CCM 8927</strain>
    </source>
</reference>
<proteinExistence type="predicted"/>
<keyword evidence="2" id="KW-1185">Reference proteome</keyword>
<name>A0ABW1RPF5_9LACO</name>
<dbReference type="GO" id="GO:0016740">
    <property type="term" value="F:transferase activity"/>
    <property type="evidence" value="ECO:0007669"/>
    <property type="project" value="UniProtKB-KW"/>
</dbReference>
<dbReference type="Proteomes" id="UP001596288">
    <property type="component" value="Unassembled WGS sequence"/>
</dbReference>
<gene>
    <name evidence="1" type="ORF">ACFQAV_10285</name>
</gene>
<comment type="caution">
    <text evidence="1">The sequence shown here is derived from an EMBL/GenBank/DDBJ whole genome shotgun (WGS) entry which is preliminary data.</text>
</comment>
<dbReference type="InterPro" id="IPR003374">
    <property type="entry name" value="ApbE-like_sf"/>
</dbReference>
<dbReference type="SUPFAM" id="SSF143631">
    <property type="entry name" value="ApbE-like"/>
    <property type="match status" value="1"/>
</dbReference>
<dbReference type="Gene3D" id="3.10.520.10">
    <property type="entry name" value="ApbE-like domains"/>
    <property type="match status" value="1"/>
</dbReference>
<sequence length="179" mass="20811">MNTKNQVLLKNEINQMNMNFVIKIIALSTNATVMTRMKLVTERVSEHLQQIDQMFSPFRYDSMVSRFQRGDQEPLTSSNEFKEIYNSAVLSEQMTNGIYRPYFAGRFDPSDIVRNWAIEQVFNDDLKPLLQTQDIVAIYFSGDDNAKFATKQGVNYRWEIEITDPQNKVANCKNKLATF</sequence>
<dbReference type="EMBL" id="JBHSSF010000025">
    <property type="protein sequence ID" value="MFC6177231.1"/>
    <property type="molecule type" value="Genomic_DNA"/>
</dbReference>
<evidence type="ECO:0000313" key="1">
    <source>
        <dbReference type="EMBL" id="MFC6177231.1"/>
    </source>
</evidence>
<organism evidence="1 2">
    <name type="scientific">Companilactobacillus huachuanensis</name>
    <dbReference type="NCBI Taxonomy" id="2559914"/>
    <lineage>
        <taxon>Bacteria</taxon>
        <taxon>Bacillati</taxon>
        <taxon>Bacillota</taxon>
        <taxon>Bacilli</taxon>
        <taxon>Lactobacillales</taxon>
        <taxon>Lactobacillaceae</taxon>
        <taxon>Companilactobacillus</taxon>
    </lineage>
</organism>
<dbReference type="RefSeq" id="WP_137612357.1">
    <property type="nucleotide sequence ID" value="NZ_BJDF01000026.1"/>
</dbReference>
<evidence type="ECO:0000313" key="2">
    <source>
        <dbReference type="Proteomes" id="UP001596288"/>
    </source>
</evidence>
<protein>
    <submittedName>
        <fullName evidence="1">FAD:protein FMN transferase</fullName>
    </submittedName>
</protein>
<keyword evidence="1" id="KW-0808">Transferase</keyword>
<accession>A0ABW1RPF5</accession>